<dbReference type="CDD" id="cd09024">
    <property type="entry name" value="Aldose_epim_lacX"/>
    <property type="match status" value="1"/>
</dbReference>
<evidence type="ECO:0000256" key="1">
    <source>
        <dbReference type="ARBA" id="ARBA00001913"/>
    </source>
</evidence>
<proteinExistence type="predicted"/>
<dbReference type="PANTHER" id="PTHR11122:SF13">
    <property type="entry name" value="GLUCOSE-6-PHOSPHATE 1-EPIMERASE"/>
    <property type="match status" value="1"/>
</dbReference>
<evidence type="ECO:0000313" key="5">
    <source>
        <dbReference type="Proteomes" id="UP000541352"/>
    </source>
</evidence>
<dbReference type="EMBL" id="JACIBY010000003">
    <property type="protein sequence ID" value="MBB3837757.1"/>
    <property type="molecule type" value="Genomic_DNA"/>
</dbReference>
<name>A0A7W5ZI79_9BACT</name>
<dbReference type="RefSeq" id="WP_183972552.1">
    <property type="nucleotide sequence ID" value="NZ_JACIBY010000003.1"/>
</dbReference>
<organism evidence="4 5">
    <name type="scientific">Runella defluvii</name>
    <dbReference type="NCBI Taxonomy" id="370973"/>
    <lineage>
        <taxon>Bacteria</taxon>
        <taxon>Pseudomonadati</taxon>
        <taxon>Bacteroidota</taxon>
        <taxon>Cytophagia</taxon>
        <taxon>Cytophagales</taxon>
        <taxon>Spirosomataceae</taxon>
        <taxon>Runella</taxon>
    </lineage>
</organism>
<dbReference type="InterPro" id="IPR037481">
    <property type="entry name" value="LacX"/>
</dbReference>
<dbReference type="Gene3D" id="2.70.98.10">
    <property type="match status" value="1"/>
</dbReference>
<reference evidence="4 5" key="1">
    <citation type="submission" date="2020-08" db="EMBL/GenBank/DDBJ databases">
        <title>Genomic Encyclopedia of Type Strains, Phase IV (KMG-IV): sequencing the most valuable type-strain genomes for metagenomic binning, comparative biology and taxonomic classification.</title>
        <authorList>
            <person name="Goeker M."/>
        </authorList>
    </citation>
    <scope>NUCLEOTIDE SEQUENCE [LARGE SCALE GENOMIC DNA]</scope>
    <source>
        <strain evidence="4 5">DSM 17976</strain>
    </source>
</reference>
<comment type="subunit">
    <text evidence="2">Monomer.</text>
</comment>
<gene>
    <name evidence="4" type="ORF">FHS57_001754</name>
</gene>
<comment type="caution">
    <text evidence="4">The sequence shown here is derived from an EMBL/GenBank/DDBJ whole genome shotgun (WGS) entry which is preliminary data.</text>
</comment>
<sequence length="288" mass="32981">MIQLKNTHLQVQIHPKGAELQQLFHVPSQSDYLWNAQAVWGKHSPVLFPIVGSLKGNTYRYQKIDYQLPRHGFARDKVFLVEEQTENKATFLLTQDESTLANYPFEFELRLIYEIVQNQLNVTYQVHNPAANQLWFSVGGHPAFHVPFDKKRTYDDYTLNFNTEEELWRWPLSPDGLIETQPTLVSTTNSLALTKSLFYEDALVFKHLNSTAVTLSSVKGSNSFTFGFRGFPYVGIWAAKDADFVCIEPWCGIADSVDSTQELTQKEGIICLESNQTFERTWSVSIAE</sequence>
<dbReference type="AlphaFoldDB" id="A0A7W5ZI79"/>
<dbReference type="InterPro" id="IPR008183">
    <property type="entry name" value="Aldose_1/G6P_1-epimerase"/>
</dbReference>
<dbReference type="PANTHER" id="PTHR11122">
    <property type="entry name" value="APOSPORY-ASSOCIATED PROTEIN C-RELATED"/>
    <property type="match status" value="1"/>
</dbReference>
<protein>
    <submittedName>
        <fullName evidence="4">Galactose mutarotase-like enzyme</fullName>
    </submittedName>
</protein>
<evidence type="ECO:0000313" key="4">
    <source>
        <dbReference type="EMBL" id="MBB3837757.1"/>
    </source>
</evidence>
<comment type="cofactor">
    <cofactor evidence="1">
        <name>Ca(2+)</name>
        <dbReference type="ChEBI" id="CHEBI:29108"/>
    </cofactor>
</comment>
<evidence type="ECO:0000256" key="2">
    <source>
        <dbReference type="ARBA" id="ARBA00011245"/>
    </source>
</evidence>
<dbReference type="Pfam" id="PF01263">
    <property type="entry name" value="Aldose_epim"/>
    <property type="match status" value="1"/>
</dbReference>
<evidence type="ECO:0000256" key="3">
    <source>
        <dbReference type="ARBA" id="ARBA00022837"/>
    </source>
</evidence>
<dbReference type="Proteomes" id="UP000541352">
    <property type="component" value="Unassembled WGS sequence"/>
</dbReference>
<dbReference type="GO" id="GO:0016853">
    <property type="term" value="F:isomerase activity"/>
    <property type="evidence" value="ECO:0007669"/>
    <property type="project" value="InterPro"/>
</dbReference>
<dbReference type="SUPFAM" id="SSF74650">
    <property type="entry name" value="Galactose mutarotase-like"/>
    <property type="match status" value="1"/>
</dbReference>
<dbReference type="GO" id="GO:0005975">
    <property type="term" value="P:carbohydrate metabolic process"/>
    <property type="evidence" value="ECO:0007669"/>
    <property type="project" value="InterPro"/>
</dbReference>
<dbReference type="InterPro" id="IPR011013">
    <property type="entry name" value="Gal_mutarotase_sf_dom"/>
</dbReference>
<accession>A0A7W5ZI79</accession>
<dbReference type="InterPro" id="IPR014718">
    <property type="entry name" value="GH-type_carb-bd"/>
</dbReference>
<keyword evidence="5" id="KW-1185">Reference proteome</keyword>
<keyword evidence="3" id="KW-0106">Calcium</keyword>
<dbReference type="GO" id="GO:0030246">
    <property type="term" value="F:carbohydrate binding"/>
    <property type="evidence" value="ECO:0007669"/>
    <property type="project" value="InterPro"/>
</dbReference>